<feature type="transmembrane region" description="Helical" evidence="1">
    <location>
        <begin position="29"/>
        <end position="51"/>
    </location>
</feature>
<dbReference type="AlphaFoldDB" id="A0A640T1Z8"/>
<comment type="caution">
    <text evidence="2">The sequence shown here is derived from an EMBL/GenBank/DDBJ whole genome shotgun (WGS) entry which is preliminary data.</text>
</comment>
<organism evidence="2 3">
    <name type="scientific">Streptomyces glebosus</name>
    <dbReference type="NCBI Taxonomy" id="249580"/>
    <lineage>
        <taxon>Bacteria</taxon>
        <taxon>Bacillati</taxon>
        <taxon>Actinomycetota</taxon>
        <taxon>Actinomycetes</taxon>
        <taxon>Kitasatosporales</taxon>
        <taxon>Streptomycetaceae</taxon>
        <taxon>Streptomyces</taxon>
    </lineage>
</organism>
<keyword evidence="1" id="KW-1133">Transmembrane helix</keyword>
<proteinExistence type="predicted"/>
<dbReference type="Proteomes" id="UP000430079">
    <property type="component" value="Unassembled WGS sequence"/>
</dbReference>
<sequence length="52" mass="5374">MCSAGSAHAAEAARSAFEGRWVTFNTVRALLHTAAFGLLAWALFLHGTAGVG</sequence>
<name>A0A640T1Z8_9ACTN</name>
<keyword evidence="3" id="KW-1185">Reference proteome</keyword>
<reference evidence="2 3" key="1">
    <citation type="submission" date="2019-12" db="EMBL/GenBank/DDBJ databases">
        <title>Whole genome shotgun sequence of Streptomyces hygroscopicus subsp. glebosus NBRC 13786.</title>
        <authorList>
            <person name="Ichikawa N."/>
            <person name="Kimura A."/>
            <person name="Kitahashi Y."/>
            <person name="Komaki H."/>
            <person name="Tamura T."/>
        </authorList>
    </citation>
    <scope>NUCLEOTIDE SEQUENCE [LARGE SCALE GENOMIC DNA]</scope>
    <source>
        <strain evidence="2 3">NBRC 13786</strain>
    </source>
</reference>
<dbReference type="EMBL" id="BLIO01000001">
    <property type="protein sequence ID" value="GFE17062.1"/>
    <property type="molecule type" value="Genomic_DNA"/>
</dbReference>
<dbReference type="RefSeq" id="WP_308438230.1">
    <property type="nucleotide sequence ID" value="NZ_BLIO01000001.1"/>
</dbReference>
<evidence type="ECO:0000313" key="3">
    <source>
        <dbReference type="Proteomes" id="UP000430079"/>
    </source>
</evidence>
<evidence type="ECO:0000313" key="2">
    <source>
        <dbReference type="EMBL" id="GFE17062.1"/>
    </source>
</evidence>
<keyword evidence="1" id="KW-0812">Transmembrane</keyword>
<protein>
    <submittedName>
        <fullName evidence="2">Uncharacterized protein</fullName>
    </submittedName>
</protein>
<evidence type="ECO:0000256" key="1">
    <source>
        <dbReference type="SAM" id="Phobius"/>
    </source>
</evidence>
<keyword evidence="1" id="KW-0472">Membrane</keyword>
<accession>A0A640T1Z8</accession>
<gene>
    <name evidence="2" type="ORF">Sgleb_51090</name>
</gene>